<protein>
    <submittedName>
        <fullName evidence="2">C2H2-type domain-containing protein</fullName>
    </submittedName>
</protein>
<name>A0AC34RK96_9BILA</name>
<dbReference type="Proteomes" id="UP000887576">
    <property type="component" value="Unplaced"/>
</dbReference>
<evidence type="ECO:0000313" key="1">
    <source>
        <dbReference type="Proteomes" id="UP000887576"/>
    </source>
</evidence>
<sequence length="231" mass="26986">MISEAAYMDQLRNCAKFNRKFNLERRRQRSFFDQQTGIVQRPSHHLVCLPSDRHKPLKPNEVLRYRAERWRKKTDVNFDAVEFKFILSMDPALKHAVESLINPEQPVVHIPSDMSNDSINMKSNGGKTNFEQVEYEEYRDDDFDQDFSDEDDWDNKKKKRKRAKDMPFKQNYSRKSFPGPSSSNTPSSASTSDDRPFGCNECNARYKSKPGLLYHQKHAHSTAESPNMTTL</sequence>
<reference evidence="2" key="1">
    <citation type="submission" date="2022-11" db="UniProtKB">
        <authorList>
            <consortium name="WormBaseParasite"/>
        </authorList>
    </citation>
    <scope>IDENTIFICATION</scope>
</reference>
<proteinExistence type="predicted"/>
<organism evidence="1 2">
    <name type="scientific">Panagrolaimus sp. JU765</name>
    <dbReference type="NCBI Taxonomy" id="591449"/>
    <lineage>
        <taxon>Eukaryota</taxon>
        <taxon>Metazoa</taxon>
        <taxon>Ecdysozoa</taxon>
        <taxon>Nematoda</taxon>
        <taxon>Chromadorea</taxon>
        <taxon>Rhabditida</taxon>
        <taxon>Tylenchina</taxon>
        <taxon>Panagrolaimomorpha</taxon>
        <taxon>Panagrolaimoidea</taxon>
        <taxon>Panagrolaimidae</taxon>
        <taxon>Panagrolaimus</taxon>
    </lineage>
</organism>
<evidence type="ECO:0000313" key="2">
    <source>
        <dbReference type="WBParaSite" id="JU765_v2.g7652.t1"/>
    </source>
</evidence>
<accession>A0AC34RK96</accession>
<dbReference type="WBParaSite" id="JU765_v2.g7652.t1">
    <property type="protein sequence ID" value="JU765_v2.g7652.t1"/>
    <property type="gene ID" value="JU765_v2.g7652"/>
</dbReference>